<dbReference type="PANTHER" id="PTHR24567">
    <property type="entry name" value="CRP FAMILY TRANSCRIPTIONAL REGULATORY PROTEIN"/>
    <property type="match status" value="1"/>
</dbReference>
<dbReference type="Proteomes" id="UP001281656">
    <property type="component" value="Unassembled WGS sequence"/>
</dbReference>
<evidence type="ECO:0000313" key="7">
    <source>
        <dbReference type="Proteomes" id="UP001281656"/>
    </source>
</evidence>
<sequence length="231" mass="26747">MKKIFDINRLNQYIEEFELNSIFEKDMIEHMELFCFSKGDMICTKDNYVNYVYFLVEGKIKVYTLHDNGKSILLRFSNPLSILGDVELLSDYKGLCNVESVTETFLIGIEIVKLKKYAYNDTKFLRFVIKNLSYKLYNTSNATSINLLYPLESRFASYLLSISGEGSSSSGDDIRTSKLTEIANLLGTSYRHLNRIINEFVNKDIIIRKRGTIIIKDFHKLKELSSGNIYE</sequence>
<keyword evidence="2" id="KW-0238">DNA-binding</keyword>
<reference evidence="6 7" key="1">
    <citation type="submission" date="2023-04" db="EMBL/GenBank/DDBJ databases">
        <title>Clostridium tannerae sp. nov., isolated from the fecal material of an alpaca.</title>
        <authorList>
            <person name="Miller S."/>
            <person name="Hendry M."/>
            <person name="King J."/>
            <person name="Sankaranarayanan K."/>
            <person name="Lawson P.A."/>
        </authorList>
    </citation>
    <scope>NUCLEOTIDE SEQUENCE [LARGE SCALE GENOMIC DNA]</scope>
    <source>
        <strain evidence="6 7">A1-XYC3</strain>
    </source>
</reference>
<dbReference type="PROSITE" id="PS50042">
    <property type="entry name" value="CNMP_BINDING_3"/>
    <property type="match status" value="1"/>
</dbReference>
<gene>
    <name evidence="6" type="ORF">P8V03_18460</name>
</gene>
<dbReference type="InterPro" id="IPR000595">
    <property type="entry name" value="cNMP-bd_dom"/>
</dbReference>
<dbReference type="InterPro" id="IPR018490">
    <property type="entry name" value="cNMP-bd_dom_sf"/>
</dbReference>
<feature type="domain" description="Cyclic nucleotide-binding" evidence="4">
    <location>
        <begin position="10"/>
        <end position="135"/>
    </location>
</feature>
<feature type="domain" description="HTH crp-type" evidence="5">
    <location>
        <begin position="149"/>
        <end position="219"/>
    </location>
</feature>
<dbReference type="InterPro" id="IPR014710">
    <property type="entry name" value="RmlC-like_jellyroll"/>
</dbReference>
<keyword evidence="1" id="KW-0805">Transcription regulation</keyword>
<comment type="caution">
    <text evidence="6">The sequence shown here is derived from an EMBL/GenBank/DDBJ whole genome shotgun (WGS) entry which is preliminary data.</text>
</comment>
<evidence type="ECO:0000259" key="5">
    <source>
        <dbReference type="PROSITE" id="PS51063"/>
    </source>
</evidence>
<dbReference type="CDD" id="cd00038">
    <property type="entry name" value="CAP_ED"/>
    <property type="match status" value="1"/>
</dbReference>
<evidence type="ECO:0000256" key="1">
    <source>
        <dbReference type="ARBA" id="ARBA00023015"/>
    </source>
</evidence>
<evidence type="ECO:0000256" key="2">
    <source>
        <dbReference type="ARBA" id="ARBA00023125"/>
    </source>
</evidence>
<protein>
    <submittedName>
        <fullName evidence="6">Cyclic nucleotide-binding domain-containing protein</fullName>
    </submittedName>
</protein>
<dbReference type="SUPFAM" id="SSF46785">
    <property type="entry name" value="Winged helix' DNA-binding domain"/>
    <property type="match status" value="1"/>
</dbReference>
<keyword evidence="3" id="KW-0804">Transcription</keyword>
<dbReference type="Gene3D" id="1.10.10.10">
    <property type="entry name" value="Winged helix-like DNA-binding domain superfamily/Winged helix DNA-binding domain"/>
    <property type="match status" value="1"/>
</dbReference>
<dbReference type="Pfam" id="PF13545">
    <property type="entry name" value="HTH_Crp_2"/>
    <property type="match status" value="1"/>
</dbReference>
<evidence type="ECO:0000259" key="4">
    <source>
        <dbReference type="PROSITE" id="PS50042"/>
    </source>
</evidence>
<proteinExistence type="predicted"/>
<dbReference type="EMBL" id="JARUJP010000043">
    <property type="protein sequence ID" value="MDW8803114.1"/>
    <property type="molecule type" value="Genomic_DNA"/>
</dbReference>
<dbReference type="PROSITE" id="PS51063">
    <property type="entry name" value="HTH_CRP_2"/>
    <property type="match status" value="1"/>
</dbReference>
<keyword evidence="7" id="KW-1185">Reference proteome</keyword>
<evidence type="ECO:0000256" key="3">
    <source>
        <dbReference type="ARBA" id="ARBA00023163"/>
    </source>
</evidence>
<name>A0ABU4JYW8_9CLOT</name>
<dbReference type="Pfam" id="PF00027">
    <property type="entry name" value="cNMP_binding"/>
    <property type="match status" value="1"/>
</dbReference>
<dbReference type="PANTHER" id="PTHR24567:SF26">
    <property type="entry name" value="REGULATORY PROTEIN YEIL"/>
    <property type="match status" value="1"/>
</dbReference>
<organism evidence="6 7">
    <name type="scientific">Clostridium tanneri</name>
    <dbReference type="NCBI Taxonomy" id="3037988"/>
    <lineage>
        <taxon>Bacteria</taxon>
        <taxon>Bacillati</taxon>
        <taxon>Bacillota</taxon>
        <taxon>Clostridia</taxon>
        <taxon>Eubacteriales</taxon>
        <taxon>Clostridiaceae</taxon>
        <taxon>Clostridium</taxon>
    </lineage>
</organism>
<dbReference type="Gene3D" id="2.60.120.10">
    <property type="entry name" value="Jelly Rolls"/>
    <property type="match status" value="1"/>
</dbReference>
<dbReference type="InterPro" id="IPR012318">
    <property type="entry name" value="HTH_CRP"/>
</dbReference>
<dbReference type="SUPFAM" id="SSF51206">
    <property type="entry name" value="cAMP-binding domain-like"/>
    <property type="match status" value="1"/>
</dbReference>
<accession>A0ABU4JYW8</accession>
<evidence type="ECO:0000313" key="6">
    <source>
        <dbReference type="EMBL" id="MDW8803114.1"/>
    </source>
</evidence>
<dbReference type="InterPro" id="IPR036388">
    <property type="entry name" value="WH-like_DNA-bd_sf"/>
</dbReference>
<dbReference type="InterPro" id="IPR050397">
    <property type="entry name" value="Env_Response_Regulators"/>
</dbReference>
<dbReference type="RefSeq" id="WP_261673576.1">
    <property type="nucleotide sequence ID" value="NZ_JARUJP010000043.1"/>
</dbReference>
<dbReference type="InterPro" id="IPR036390">
    <property type="entry name" value="WH_DNA-bd_sf"/>
</dbReference>